<name>F3QGY6_9BURK</name>
<dbReference type="AlphaFoldDB" id="F3QGY6"/>
<reference evidence="1 2" key="1">
    <citation type="submission" date="2011-02" db="EMBL/GenBank/DDBJ databases">
        <authorList>
            <person name="Weinstock G."/>
            <person name="Sodergren E."/>
            <person name="Clifton S."/>
            <person name="Fulton L."/>
            <person name="Fulton B."/>
            <person name="Courtney L."/>
            <person name="Fronick C."/>
            <person name="Harrison M."/>
            <person name="Strong C."/>
            <person name="Farmer C."/>
            <person name="Delahaunty K."/>
            <person name="Markovic C."/>
            <person name="Hall O."/>
            <person name="Minx P."/>
            <person name="Tomlinson C."/>
            <person name="Mitreva M."/>
            <person name="Hou S."/>
            <person name="Chen J."/>
            <person name="Wollam A."/>
            <person name="Pepin K.H."/>
            <person name="Johnson M."/>
            <person name="Bhonagiri V."/>
            <person name="Zhang X."/>
            <person name="Suruliraj S."/>
            <person name="Warren W."/>
            <person name="Chinwalla A."/>
            <person name="Mardis E.R."/>
            <person name="Wilson R.K."/>
        </authorList>
    </citation>
    <scope>NUCLEOTIDE SEQUENCE [LARGE SCALE GENOMIC DNA]</scope>
    <source>
        <strain evidence="1 2">YIT 11859</strain>
    </source>
</reference>
<organism evidence="1 2">
    <name type="scientific">Parasutterella excrementihominis YIT 11859</name>
    <dbReference type="NCBI Taxonomy" id="762966"/>
    <lineage>
        <taxon>Bacteria</taxon>
        <taxon>Pseudomonadati</taxon>
        <taxon>Pseudomonadota</taxon>
        <taxon>Betaproteobacteria</taxon>
        <taxon>Burkholderiales</taxon>
        <taxon>Sutterellaceae</taxon>
        <taxon>Parasutterella</taxon>
    </lineage>
</organism>
<dbReference type="Proteomes" id="UP000005156">
    <property type="component" value="Unassembled WGS sequence"/>
</dbReference>
<dbReference type="EMBL" id="AFBP01000004">
    <property type="protein sequence ID" value="EGG57567.1"/>
    <property type="molecule type" value="Genomic_DNA"/>
</dbReference>
<keyword evidence="2" id="KW-1185">Reference proteome</keyword>
<evidence type="ECO:0000313" key="2">
    <source>
        <dbReference type="Proteomes" id="UP000005156"/>
    </source>
</evidence>
<protein>
    <submittedName>
        <fullName evidence="1">Uncharacterized protein</fullName>
    </submittedName>
</protein>
<gene>
    <name evidence="1" type="ORF">HMPREF9439_00177</name>
</gene>
<sequence>MFAAADRFAFLVKEVKREAADLRAVSAVGAPAFKGLTGVALTAVADAKRAVNKEFNSGGFQRFSHLLDLPQSQFTSRDDLRKADGFQKHGFFRGADIALSGCMQLDRRQIAHQQSHVLNDQRINACVVSLMGEPYGLRQFLIGKDRIQCHIDTSVETVREGSKTLYFRHGVPGIGAGAEKRSADIDGISAVFEGFDADIAGLAGSEKFESTGRCHGLLKNRPIGMDGP</sequence>
<comment type="caution">
    <text evidence="1">The sequence shown here is derived from an EMBL/GenBank/DDBJ whole genome shotgun (WGS) entry which is preliminary data.</text>
</comment>
<dbReference type="HOGENOM" id="CLU_1213862_0_0_4"/>
<accession>F3QGY6</accession>
<evidence type="ECO:0000313" key="1">
    <source>
        <dbReference type="EMBL" id="EGG57567.1"/>
    </source>
</evidence>
<proteinExistence type="predicted"/>